<dbReference type="Proteomes" id="UP000790377">
    <property type="component" value="Unassembled WGS sequence"/>
</dbReference>
<evidence type="ECO:0000313" key="2">
    <source>
        <dbReference type="Proteomes" id="UP000790377"/>
    </source>
</evidence>
<comment type="caution">
    <text evidence="1">The sequence shown here is derived from an EMBL/GenBank/DDBJ whole genome shotgun (WGS) entry which is preliminary data.</text>
</comment>
<protein>
    <submittedName>
        <fullName evidence="1">PIG-X</fullName>
    </submittedName>
</protein>
<keyword evidence="2" id="KW-1185">Reference proteome</keyword>
<evidence type="ECO:0000313" key="1">
    <source>
        <dbReference type="EMBL" id="KAH7907979.1"/>
    </source>
</evidence>
<proteinExistence type="predicted"/>
<accession>A0ACB8A460</accession>
<reference evidence="1" key="1">
    <citation type="journal article" date="2021" name="New Phytol.">
        <title>Evolutionary innovations through gain and loss of genes in the ectomycorrhizal Boletales.</title>
        <authorList>
            <person name="Wu G."/>
            <person name="Miyauchi S."/>
            <person name="Morin E."/>
            <person name="Kuo A."/>
            <person name="Drula E."/>
            <person name="Varga T."/>
            <person name="Kohler A."/>
            <person name="Feng B."/>
            <person name="Cao Y."/>
            <person name="Lipzen A."/>
            <person name="Daum C."/>
            <person name="Hundley H."/>
            <person name="Pangilinan J."/>
            <person name="Johnson J."/>
            <person name="Barry K."/>
            <person name="LaButti K."/>
            <person name="Ng V."/>
            <person name="Ahrendt S."/>
            <person name="Min B."/>
            <person name="Choi I.G."/>
            <person name="Park H."/>
            <person name="Plett J.M."/>
            <person name="Magnuson J."/>
            <person name="Spatafora J.W."/>
            <person name="Nagy L.G."/>
            <person name="Henrissat B."/>
            <person name="Grigoriev I.V."/>
            <person name="Yang Z.L."/>
            <person name="Xu J."/>
            <person name="Martin F.M."/>
        </authorList>
    </citation>
    <scope>NUCLEOTIDE SEQUENCE</scope>
    <source>
        <strain evidence="1">ATCC 28755</strain>
    </source>
</reference>
<name>A0ACB8A460_9AGAM</name>
<dbReference type="EMBL" id="MU267855">
    <property type="protein sequence ID" value="KAH7907979.1"/>
    <property type="molecule type" value="Genomic_DNA"/>
</dbReference>
<sequence length="217" mass="24201">MFSLHPIIGYHTTLSTHLEINQTSDFPEYTLYILYTIPPHVIVDPFELNDNHASFKVFGKSHLELPLSAVNQTATYLLLSISPDLEDDLDITSGLFFDIPLHVRYGLPSLGSSDYTITIDTPKIFRACHHHAAAPSQPMASLPDIVLSSLSSLTHLEDIESNGTPSLRLTVPLGNLVDLPLVETGTVGIIILAFLWLIHCSRAVSQKLRERERHKRE</sequence>
<gene>
    <name evidence="1" type="ORF">BJ138DRAFT_1158720</name>
</gene>
<organism evidence="1 2">
    <name type="scientific">Hygrophoropsis aurantiaca</name>
    <dbReference type="NCBI Taxonomy" id="72124"/>
    <lineage>
        <taxon>Eukaryota</taxon>
        <taxon>Fungi</taxon>
        <taxon>Dikarya</taxon>
        <taxon>Basidiomycota</taxon>
        <taxon>Agaricomycotina</taxon>
        <taxon>Agaricomycetes</taxon>
        <taxon>Agaricomycetidae</taxon>
        <taxon>Boletales</taxon>
        <taxon>Coniophorineae</taxon>
        <taxon>Hygrophoropsidaceae</taxon>
        <taxon>Hygrophoropsis</taxon>
    </lineage>
</organism>